<proteinExistence type="predicted"/>
<reference evidence="1 2" key="1">
    <citation type="journal article" date="2019" name="Sci. Rep.">
        <title>Orb-weaving spider Araneus ventricosus genome elucidates the spidroin gene catalogue.</title>
        <authorList>
            <person name="Kono N."/>
            <person name="Nakamura H."/>
            <person name="Ohtoshi R."/>
            <person name="Moran D.A.P."/>
            <person name="Shinohara A."/>
            <person name="Yoshida Y."/>
            <person name="Fujiwara M."/>
            <person name="Mori M."/>
            <person name="Tomita M."/>
            <person name="Arakawa K."/>
        </authorList>
    </citation>
    <scope>NUCLEOTIDE SEQUENCE [LARGE SCALE GENOMIC DNA]</scope>
</reference>
<evidence type="ECO:0000313" key="1">
    <source>
        <dbReference type="EMBL" id="GBM10524.1"/>
    </source>
</evidence>
<name>A0A4Y2D3H6_ARAVE</name>
<dbReference type="AlphaFoldDB" id="A0A4Y2D3H6"/>
<sequence length="100" mass="11961">MTPRVLPFVPQTSYFTRLITSARCCPFRIEVYTSRSQCRLRKEKKWSVYKHFFLKLKLMKIQTLTMKAMGPEDVLEENFSDHESFSEHDTELEILLILEK</sequence>
<keyword evidence="2" id="KW-1185">Reference proteome</keyword>
<gene>
    <name evidence="1" type="ORF">AVEN_109321_1</name>
</gene>
<evidence type="ECO:0000313" key="2">
    <source>
        <dbReference type="Proteomes" id="UP000499080"/>
    </source>
</evidence>
<protein>
    <submittedName>
        <fullName evidence="1">Uncharacterized protein</fullName>
    </submittedName>
</protein>
<comment type="caution">
    <text evidence="1">The sequence shown here is derived from an EMBL/GenBank/DDBJ whole genome shotgun (WGS) entry which is preliminary data.</text>
</comment>
<organism evidence="1 2">
    <name type="scientific">Araneus ventricosus</name>
    <name type="common">Orbweaver spider</name>
    <name type="synonym">Epeira ventricosa</name>
    <dbReference type="NCBI Taxonomy" id="182803"/>
    <lineage>
        <taxon>Eukaryota</taxon>
        <taxon>Metazoa</taxon>
        <taxon>Ecdysozoa</taxon>
        <taxon>Arthropoda</taxon>
        <taxon>Chelicerata</taxon>
        <taxon>Arachnida</taxon>
        <taxon>Araneae</taxon>
        <taxon>Araneomorphae</taxon>
        <taxon>Entelegynae</taxon>
        <taxon>Araneoidea</taxon>
        <taxon>Araneidae</taxon>
        <taxon>Araneus</taxon>
    </lineage>
</organism>
<accession>A0A4Y2D3H6</accession>
<dbReference type="Proteomes" id="UP000499080">
    <property type="component" value="Unassembled WGS sequence"/>
</dbReference>
<dbReference type="EMBL" id="BGPR01000287">
    <property type="protein sequence ID" value="GBM10524.1"/>
    <property type="molecule type" value="Genomic_DNA"/>
</dbReference>